<accession>A0ABR7GC34</accession>
<dbReference type="InterPro" id="IPR009057">
    <property type="entry name" value="Homeodomain-like_sf"/>
</dbReference>
<protein>
    <recommendedName>
        <fullName evidence="3">Replication protein</fullName>
    </recommendedName>
</protein>
<dbReference type="Proteomes" id="UP000631576">
    <property type="component" value="Unassembled WGS sequence"/>
</dbReference>
<keyword evidence="2" id="KW-1185">Reference proteome</keyword>
<feature type="non-terminal residue" evidence="1">
    <location>
        <position position="663"/>
    </location>
</feature>
<gene>
    <name evidence="1" type="ORF">H8S40_15855</name>
</gene>
<name>A0ABR7GC34_9FIRM</name>
<dbReference type="EMBL" id="JACOPE010000002">
    <property type="protein sequence ID" value="MBC5684989.1"/>
    <property type="molecule type" value="Genomic_DNA"/>
</dbReference>
<evidence type="ECO:0000313" key="2">
    <source>
        <dbReference type="Proteomes" id="UP000631576"/>
    </source>
</evidence>
<dbReference type="RefSeq" id="WP_186865706.1">
    <property type="nucleotide sequence ID" value="NZ_JACOPE010000002.1"/>
</dbReference>
<comment type="caution">
    <text evidence="1">The sequence shown here is derived from an EMBL/GenBank/DDBJ whole genome shotgun (WGS) entry which is preliminary data.</text>
</comment>
<evidence type="ECO:0008006" key="3">
    <source>
        <dbReference type="Google" id="ProtNLM"/>
    </source>
</evidence>
<evidence type="ECO:0000313" key="1">
    <source>
        <dbReference type="EMBL" id="MBC5684989.1"/>
    </source>
</evidence>
<organism evidence="1 2">
    <name type="scientific">Ruminococcus hominis</name>
    <dbReference type="NCBI Taxonomy" id="2763065"/>
    <lineage>
        <taxon>Bacteria</taxon>
        <taxon>Bacillati</taxon>
        <taxon>Bacillota</taxon>
        <taxon>Clostridia</taxon>
        <taxon>Eubacteriales</taxon>
        <taxon>Oscillospiraceae</taxon>
        <taxon>Ruminococcus</taxon>
    </lineage>
</organism>
<proteinExistence type="predicted"/>
<reference evidence="1 2" key="1">
    <citation type="submission" date="2020-08" db="EMBL/GenBank/DDBJ databases">
        <title>Genome public.</title>
        <authorList>
            <person name="Liu C."/>
            <person name="Sun Q."/>
        </authorList>
    </citation>
    <scope>NUCLEOTIDE SEQUENCE [LARGE SCALE GENOMIC DNA]</scope>
    <source>
        <strain evidence="1 2">NSJ-13</strain>
    </source>
</reference>
<dbReference type="SUPFAM" id="SSF46689">
    <property type="entry name" value="Homeodomain-like"/>
    <property type="match status" value="1"/>
</dbReference>
<sequence length="663" mass="75766">MPVSRKRRKSSSEHDGRWYENERHANQVRNEKLFDAYRLGWSYCDPDTFYHAMFPDGTLQKKGNDSDGKPNVIVLEDTGKEIERGVDPKGNKLVKRIMHRYTLHDGLEELEELRKLSIEQNTFMFLAPVSYYGKSRSSRNARYLHAIMIDLDYVGERELDNLLHQMERGAIPYANYLVSSGTGLHVVYLLEHPVPLMTRYVTGLQVLKRELTDRVWNANTSASDPDKKQTQGIFQGFRMVGSATKLNGDIGNPKIKQPYVAECFSHDATPPATIPYLLSFVPKLRGKKDMDGLAALRELTQEARKKTPIAQAKELWPEWYERCVVNDEPRGGWTYGRAGYDRVLSVIRDQASVDHRYWCIFYLAVMANKCGVSYDELEDDAYGLLDRFDALSVEPSNRFTANDVAAALEAFEGGSAAGRARRYTQGFCERKAAVSYGEKMGHGSNPPDKRLPKDLSLEKARMTRDLNQKAHGTNWWDNGNRDGAPTKAVQVWKTAAENPGLSMSALARVAGVSRPTVYKWLKPGWQNEYKKAMSQDRRPTYRPHRVIEEQAEQFKRKYANDRPGLVRAVLRHVAAHPWEPYEQTAVFFGFRRAAEVERIVRENEDLLNQIKIGIDDEHQAWNTETDDYFDAMTTADLMGKRSDLMKARALGVRAAIEWARHEA</sequence>